<accession>A0A8S1TAZ9</accession>
<keyword evidence="1" id="KW-0175">Coiled coil</keyword>
<proteinExistence type="predicted"/>
<reference evidence="2" key="1">
    <citation type="submission" date="2021-01" db="EMBL/GenBank/DDBJ databases">
        <authorList>
            <consortium name="Genoscope - CEA"/>
            <person name="William W."/>
        </authorList>
    </citation>
    <scope>NUCLEOTIDE SEQUENCE</scope>
</reference>
<protein>
    <submittedName>
        <fullName evidence="2">Uncharacterized protein</fullName>
    </submittedName>
</protein>
<evidence type="ECO:0000256" key="1">
    <source>
        <dbReference type="SAM" id="Coils"/>
    </source>
</evidence>
<feature type="coiled-coil region" evidence="1">
    <location>
        <begin position="169"/>
        <end position="229"/>
    </location>
</feature>
<organism evidence="2 3">
    <name type="scientific">Paramecium pentaurelia</name>
    <dbReference type="NCBI Taxonomy" id="43138"/>
    <lineage>
        <taxon>Eukaryota</taxon>
        <taxon>Sar</taxon>
        <taxon>Alveolata</taxon>
        <taxon>Ciliophora</taxon>
        <taxon>Intramacronucleata</taxon>
        <taxon>Oligohymenophorea</taxon>
        <taxon>Peniculida</taxon>
        <taxon>Parameciidae</taxon>
        <taxon>Paramecium</taxon>
    </lineage>
</organism>
<dbReference type="AlphaFoldDB" id="A0A8S1TAZ9"/>
<evidence type="ECO:0000313" key="3">
    <source>
        <dbReference type="Proteomes" id="UP000689195"/>
    </source>
</evidence>
<dbReference type="OrthoDB" id="307685at2759"/>
<keyword evidence="3" id="KW-1185">Reference proteome</keyword>
<name>A0A8S1TAZ9_9CILI</name>
<gene>
    <name evidence="2" type="ORF">PPENT_87.1.T0170169</name>
</gene>
<dbReference type="Proteomes" id="UP000689195">
    <property type="component" value="Unassembled WGS sequence"/>
</dbReference>
<sequence>MSSKDKDKKKKTAKLEKKDTKILSIPDLDQSQLIARVISRGGDKETKNIANNEDEMQTFTQSHSNGVAQMNDFQGIQSQQQFSTNFLRNNDYNTNKFMSDSTYEEYHGQLNKTPYYQQQTLSMQNYAQQYPQQYYHMGNQDQIDYRYEKIRNQINLSLLPKRQEILYQIQKIENRIDEIKYQTQQIENMTREECDFIIDRLRSAENQKLQRLYQDKDELISNIEQIDSLQSYALNNQEQIPQSKILENIERIANQRIKTQIDINSNDLPQEFIQLKQSYQQNIIQQQLIEFKNEVIWKLVNDSKIEIQKIQADLEQQVYQEYQKWLNNEEIYKQELNKYKLQCTFCGVNFDYKQINTNCQSNIQNAKLQFECEENPQEQYIGTYRHFFSKSKELQESQMQIQNKKV</sequence>
<dbReference type="EMBL" id="CAJJDO010000017">
    <property type="protein sequence ID" value="CAD8147842.1"/>
    <property type="molecule type" value="Genomic_DNA"/>
</dbReference>
<evidence type="ECO:0000313" key="2">
    <source>
        <dbReference type="EMBL" id="CAD8147842.1"/>
    </source>
</evidence>
<comment type="caution">
    <text evidence="2">The sequence shown here is derived from an EMBL/GenBank/DDBJ whole genome shotgun (WGS) entry which is preliminary data.</text>
</comment>